<evidence type="ECO:0000256" key="8">
    <source>
        <dbReference type="ARBA" id="ARBA00037998"/>
    </source>
</evidence>
<name>A0ABS4SKZ9_9PROT</name>
<keyword evidence="6 9" id="KW-1133">Transmembrane helix</keyword>
<feature type="transmembrane region" description="Helical" evidence="9">
    <location>
        <begin position="268"/>
        <end position="287"/>
    </location>
</feature>
<evidence type="ECO:0000256" key="7">
    <source>
        <dbReference type="ARBA" id="ARBA00023136"/>
    </source>
</evidence>
<dbReference type="Pfam" id="PF02653">
    <property type="entry name" value="BPD_transp_2"/>
    <property type="match status" value="1"/>
</dbReference>
<keyword evidence="4 9" id="KW-0812">Transmembrane</keyword>
<keyword evidence="11" id="KW-1185">Reference proteome</keyword>
<keyword evidence="5" id="KW-0029">Amino-acid transport</keyword>
<keyword evidence="7 9" id="KW-0472">Membrane</keyword>
<sequence>MDSASTVLQLLFSGIGTGAIYALVAVGFNVIFKSTDAINFSQGEWVMMGGMVAAATVTASSSPVWLACLFAVLVVTAVGLVSERLVILPIAKPTPLLITLISIGLAICTKSAVMLTLGKNPAGYPGFAGDALVTVAGATVHSQTLWILAITAAFMVLAHLFFEKTVLGKALRAAAADRDAAALVGIKARSTVMWSFAIAAMAGAIAGTIITPLTLTSYDAGTMLGFKGFSAAMLGGLGNLYGSLLGGLLLGVLEAFASGYISSHFKDAIAFVVLLLILFWRPVGLIGKPVVEKV</sequence>
<evidence type="ECO:0000256" key="6">
    <source>
        <dbReference type="ARBA" id="ARBA00022989"/>
    </source>
</evidence>
<dbReference type="PANTHER" id="PTHR11795">
    <property type="entry name" value="BRANCHED-CHAIN AMINO ACID TRANSPORT SYSTEM PERMEASE PROTEIN LIVH"/>
    <property type="match status" value="1"/>
</dbReference>
<keyword evidence="3" id="KW-1003">Cell membrane</keyword>
<comment type="caution">
    <text evidence="10">The sequence shown here is derived from an EMBL/GenBank/DDBJ whole genome shotgun (WGS) entry which is preliminary data.</text>
</comment>
<dbReference type="RefSeq" id="WP_209766763.1">
    <property type="nucleotide sequence ID" value="NZ_JAGINP010000008.1"/>
</dbReference>
<proteinExistence type="inferred from homology"/>
<feature type="transmembrane region" description="Helical" evidence="9">
    <location>
        <begin position="52"/>
        <end position="82"/>
    </location>
</feature>
<protein>
    <submittedName>
        <fullName evidence="10">Branched-chain amino acid transport system permease protein</fullName>
    </submittedName>
</protein>
<feature type="transmembrane region" description="Helical" evidence="9">
    <location>
        <begin position="192"/>
        <end position="211"/>
    </location>
</feature>
<evidence type="ECO:0000256" key="2">
    <source>
        <dbReference type="ARBA" id="ARBA00022448"/>
    </source>
</evidence>
<gene>
    <name evidence="10" type="ORF">J2851_002690</name>
</gene>
<organism evidence="10 11">
    <name type="scientific">Azospirillum rugosum</name>
    <dbReference type="NCBI Taxonomy" id="416170"/>
    <lineage>
        <taxon>Bacteria</taxon>
        <taxon>Pseudomonadati</taxon>
        <taxon>Pseudomonadota</taxon>
        <taxon>Alphaproteobacteria</taxon>
        <taxon>Rhodospirillales</taxon>
        <taxon>Azospirillaceae</taxon>
        <taxon>Azospirillum</taxon>
    </lineage>
</organism>
<evidence type="ECO:0000256" key="5">
    <source>
        <dbReference type="ARBA" id="ARBA00022970"/>
    </source>
</evidence>
<dbReference type="CDD" id="cd06582">
    <property type="entry name" value="TM_PBP1_LivH_like"/>
    <property type="match status" value="1"/>
</dbReference>
<feature type="transmembrane region" description="Helical" evidence="9">
    <location>
        <begin position="94"/>
        <end position="117"/>
    </location>
</feature>
<dbReference type="EMBL" id="JAGINP010000008">
    <property type="protein sequence ID" value="MBP2292909.1"/>
    <property type="molecule type" value="Genomic_DNA"/>
</dbReference>
<reference evidence="10 11" key="1">
    <citation type="submission" date="2021-03" db="EMBL/GenBank/DDBJ databases">
        <title>Genomic Encyclopedia of Type Strains, Phase III (KMG-III): the genomes of soil and plant-associated and newly described type strains.</title>
        <authorList>
            <person name="Whitman W."/>
        </authorList>
    </citation>
    <scope>NUCLEOTIDE SEQUENCE [LARGE SCALE GENOMIC DNA]</scope>
    <source>
        <strain evidence="10 11">IMMIB AFH-6</strain>
    </source>
</reference>
<comment type="subcellular location">
    <subcellularLocation>
        <location evidence="1">Cell membrane</location>
        <topology evidence="1">Multi-pass membrane protein</topology>
    </subcellularLocation>
</comment>
<dbReference type="Proteomes" id="UP000781958">
    <property type="component" value="Unassembled WGS sequence"/>
</dbReference>
<accession>A0ABS4SKZ9</accession>
<evidence type="ECO:0000313" key="10">
    <source>
        <dbReference type="EMBL" id="MBP2292909.1"/>
    </source>
</evidence>
<evidence type="ECO:0000256" key="1">
    <source>
        <dbReference type="ARBA" id="ARBA00004651"/>
    </source>
</evidence>
<evidence type="ECO:0000256" key="3">
    <source>
        <dbReference type="ARBA" id="ARBA00022475"/>
    </source>
</evidence>
<dbReference type="PANTHER" id="PTHR11795:SF450">
    <property type="entry name" value="ABC TRANSPORTER PERMEASE PROTEIN"/>
    <property type="match status" value="1"/>
</dbReference>
<evidence type="ECO:0000256" key="4">
    <source>
        <dbReference type="ARBA" id="ARBA00022692"/>
    </source>
</evidence>
<dbReference type="InterPro" id="IPR001851">
    <property type="entry name" value="ABC_transp_permease"/>
</dbReference>
<feature type="transmembrane region" description="Helical" evidence="9">
    <location>
        <begin position="7"/>
        <end position="32"/>
    </location>
</feature>
<keyword evidence="2" id="KW-0813">Transport</keyword>
<evidence type="ECO:0000313" key="11">
    <source>
        <dbReference type="Proteomes" id="UP000781958"/>
    </source>
</evidence>
<evidence type="ECO:0000256" key="9">
    <source>
        <dbReference type="SAM" id="Phobius"/>
    </source>
</evidence>
<comment type="similarity">
    <text evidence="8">Belongs to the binding-protein-dependent transport system permease family. LivHM subfamily.</text>
</comment>
<dbReference type="InterPro" id="IPR052157">
    <property type="entry name" value="BCAA_transport_permease"/>
</dbReference>
<feature type="transmembrane region" description="Helical" evidence="9">
    <location>
        <begin position="144"/>
        <end position="162"/>
    </location>
</feature>
<feature type="transmembrane region" description="Helical" evidence="9">
    <location>
        <begin position="231"/>
        <end position="256"/>
    </location>
</feature>